<sequence>MISSDEFEEFNGSNKPDEFNRSDEFEEFNGSNKLDEYDKSDKSNEKLQII</sequence>
<organism evidence="2 3">
    <name type="scientific">Gigaspora margarita</name>
    <dbReference type="NCBI Taxonomy" id="4874"/>
    <lineage>
        <taxon>Eukaryota</taxon>
        <taxon>Fungi</taxon>
        <taxon>Fungi incertae sedis</taxon>
        <taxon>Mucoromycota</taxon>
        <taxon>Glomeromycotina</taxon>
        <taxon>Glomeromycetes</taxon>
        <taxon>Diversisporales</taxon>
        <taxon>Gigasporaceae</taxon>
        <taxon>Gigaspora</taxon>
    </lineage>
</organism>
<comment type="caution">
    <text evidence="2">The sequence shown here is derived from an EMBL/GenBank/DDBJ whole genome shotgun (WGS) entry which is preliminary data.</text>
</comment>
<keyword evidence="3" id="KW-1185">Reference proteome</keyword>
<feature type="region of interest" description="Disordered" evidence="1">
    <location>
        <begin position="1"/>
        <end position="50"/>
    </location>
</feature>
<accession>A0ABN7W461</accession>
<reference evidence="2 3" key="1">
    <citation type="submission" date="2021-06" db="EMBL/GenBank/DDBJ databases">
        <authorList>
            <person name="Kallberg Y."/>
            <person name="Tangrot J."/>
            <person name="Rosling A."/>
        </authorList>
    </citation>
    <scope>NUCLEOTIDE SEQUENCE [LARGE SCALE GENOMIC DNA]</scope>
    <source>
        <strain evidence="2 3">120-4 pot B 10/14</strain>
    </source>
</reference>
<feature type="non-terminal residue" evidence="2">
    <location>
        <position position="50"/>
    </location>
</feature>
<name>A0ABN7W461_GIGMA</name>
<dbReference type="Proteomes" id="UP000789901">
    <property type="component" value="Unassembled WGS sequence"/>
</dbReference>
<proteinExistence type="predicted"/>
<dbReference type="EMBL" id="CAJVQB010028738">
    <property type="protein sequence ID" value="CAG8812960.1"/>
    <property type="molecule type" value="Genomic_DNA"/>
</dbReference>
<gene>
    <name evidence="2" type="ORF">GMARGA_LOCUS25670</name>
</gene>
<evidence type="ECO:0000313" key="2">
    <source>
        <dbReference type="EMBL" id="CAG8812960.1"/>
    </source>
</evidence>
<evidence type="ECO:0000256" key="1">
    <source>
        <dbReference type="SAM" id="MobiDB-lite"/>
    </source>
</evidence>
<evidence type="ECO:0000313" key="3">
    <source>
        <dbReference type="Proteomes" id="UP000789901"/>
    </source>
</evidence>
<protein>
    <submittedName>
        <fullName evidence="2">288_t:CDS:1</fullName>
    </submittedName>
</protein>
<feature type="compositionally biased region" description="Basic and acidic residues" evidence="1">
    <location>
        <begin position="33"/>
        <end position="50"/>
    </location>
</feature>